<keyword evidence="4" id="KW-1185">Reference proteome</keyword>
<feature type="domain" description="Calcineurin-like phosphoesterase" evidence="2">
    <location>
        <begin position="2"/>
        <end position="202"/>
    </location>
</feature>
<evidence type="ECO:0000256" key="1">
    <source>
        <dbReference type="ARBA" id="ARBA00022801"/>
    </source>
</evidence>
<dbReference type="STRING" id="1120976.SAMN03080606_03323"/>
<organism evidence="3 4">
    <name type="scientific">Alkaliphilus peptidifermentans DSM 18978</name>
    <dbReference type="NCBI Taxonomy" id="1120976"/>
    <lineage>
        <taxon>Bacteria</taxon>
        <taxon>Bacillati</taxon>
        <taxon>Bacillota</taxon>
        <taxon>Clostridia</taxon>
        <taxon>Peptostreptococcales</taxon>
        <taxon>Natronincolaceae</taxon>
        <taxon>Alkaliphilus</taxon>
    </lineage>
</organism>
<evidence type="ECO:0000313" key="3">
    <source>
        <dbReference type="EMBL" id="SCY97084.1"/>
    </source>
</evidence>
<dbReference type="GO" id="GO:0004527">
    <property type="term" value="F:exonuclease activity"/>
    <property type="evidence" value="ECO:0007669"/>
    <property type="project" value="UniProtKB-KW"/>
</dbReference>
<dbReference type="InterPro" id="IPR050535">
    <property type="entry name" value="DNA_Repair-Maintenance_Comp"/>
</dbReference>
<dbReference type="OrthoDB" id="9773856at2"/>
<dbReference type="EMBL" id="FMUS01000025">
    <property type="protein sequence ID" value="SCY97084.1"/>
    <property type="molecule type" value="Genomic_DNA"/>
</dbReference>
<name>A0A1G5K9H1_9FIRM</name>
<evidence type="ECO:0000259" key="2">
    <source>
        <dbReference type="Pfam" id="PF00149"/>
    </source>
</evidence>
<dbReference type="InterPro" id="IPR004843">
    <property type="entry name" value="Calcineurin-like_PHP"/>
</dbReference>
<dbReference type="Pfam" id="PF00149">
    <property type="entry name" value="Metallophos"/>
    <property type="match status" value="1"/>
</dbReference>
<dbReference type="RefSeq" id="WP_091545736.1">
    <property type="nucleotide sequence ID" value="NZ_FMUS01000025.1"/>
</dbReference>
<evidence type="ECO:0000313" key="4">
    <source>
        <dbReference type="Proteomes" id="UP000198636"/>
    </source>
</evidence>
<reference evidence="3 4" key="1">
    <citation type="submission" date="2016-10" db="EMBL/GenBank/DDBJ databases">
        <authorList>
            <person name="de Groot N.N."/>
        </authorList>
    </citation>
    <scope>NUCLEOTIDE SEQUENCE [LARGE SCALE GENOMIC DNA]</scope>
    <source>
        <strain evidence="3 4">DSM 18978</strain>
    </source>
</reference>
<keyword evidence="3" id="KW-0269">Exonuclease</keyword>
<keyword evidence="3" id="KW-0540">Nuclease</keyword>
<gene>
    <name evidence="3" type="ORF">SAMN03080606_03323</name>
</gene>
<protein>
    <submittedName>
        <fullName evidence="3">DNA repair exonuclease SbcCD nuclease subunit</fullName>
    </submittedName>
</protein>
<dbReference type="InterPro" id="IPR029052">
    <property type="entry name" value="Metallo-depent_PP-like"/>
</dbReference>
<dbReference type="SUPFAM" id="SSF56300">
    <property type="entry name" value="Metallo-dependent phosphatases"/>
    <property type="match status" value="1"/>
</dbReference>
<keyword evidence="1" id="KW-0378">Hydrolase</keyword>
<dbReference type="InterPro" id="IPR041796">
    <property type="entry name" value="Mre11_N"/>
</dbReference>
<dbReference type="PANTHER" id="PTHR30337:SF7">
    <property type="entry name" value="PHOSPHOESTERASE"/>
    <property type="match status" value="1"/>
</dbReference>
<dbReference type="AlphaFoldDB" id="A0A1G5K9H1"/>
<proteinExistence type="predicted"/>
<dbReference type="Proteomes" id="UP000198636">
    <property type="component" value="Unassembled WGS sequence"/>
</dbReference>
<sequence length="411" mass="47090">MFKFIHIGDVHLDTHFYSRDTDLRERLRNSLRDSFNRVINTCIEERVQALLIAGDLFDNDKLSFQTEVFLLKRFSKLKEHDIQVFYATGNHDPGDINYRANSIKWPENVHLINDESIRVIEVIKENEVLAKIVSVGHKCKKEARNLIKEFPVKDVNIPVVGLVHAMVTSASGIEGHDRYLPCTLDDLKEKKYDYWALGHIHQAQQVANESIYYSGNLQGRNPREMGAKGGYLVTIDPIGSITASFISFSHINWQTITINGMEGITTYQDLKSYLIDKIEAFFESNPHHTQELILRLQLEGRCFLKKAFDNSEDVAQLEEDIKLHFGLLSIEIKTNNLLPSINAEVYIEGNHVLSRALKLIEHPNDGLIQQLTNLKFSNRKLKGEESKVRYILSLLDGLEEEALTRMVGDEE</sequence>
<accession>A0A1G5K9H1</accession>
<dbReference type="PANTHER" id="PTHR30337">
    <property type="entry name" value="COMPONENT OF ATP-DEPENDENT DSDNA EXONUCLEASE"/>
    <property type="match status" value="1"/>
</dbReference>
<dbReference type="CDD" id="cd00840">
    <property type="entry name" value="MPP_Mre11_N"/>
    <property type="match status" value="1"/>
</dbReference>
<dbReference type="Gene3D" id="3.60.21.10">
    <property type="match status" value="1"/>
</dbReference>